<evidence type="ECO:0000313" key="2">
    <source>
        <dbReference type="Proteomes" id="UP000198307"/>
    </source>
</evidence>
<dbReference type="RefSeq" id="WP_089342783.1">
    <property type="nucleotide sequence ID" value="NZ_CP067129.1"/>
</dbReference>
<dbReference type="Proteomes" id="UP000198307">
    <property type="component" value="Unassembled WGS sequence"/>
</dbReference>
<proteinExistence type="predicted"/>
<sequence length="484" mass="53870">MPYDASYEQLMRLLATRGLEWLRKQVLELPDPLPADHPAVPHLSFIARIAPVLSGLRGHVSPLEDIVSRRLSRDIVRHAAKRYLAGNFNYTTIGCIIGGRIIAGDEPVWQLAVHAIASDRGVAPVDRLAAGAEASGDLLKEIEIDLCRPVPTEILTESIVDRFAFQIMQVYQFGASRPKFSHPRVYGELFSKLTQFKEWATRNSRLSAMCQIAYCLRLIDPDHDISDLLADVIAHQRPDGSFPRKAGYSTRDQGLEAGTWPTLMALTVLNFTAWRKWRGPRPDLSAIRPFTTSRASYAAAIAGYGKAWANKANSGLRLKLACGLSRATGENWFAQLGLRGFTPNRRQVLSLAGELYGDIYAARDARHTLNLARNWPSEMETGEYADMLRWLRGAPVELSYQLNSPQQPSEEPVDFDVQCRNLAAIAQEPPDSALKTEGLRQAWQALMLLEQDGDPEPDDAVLHLERLNRLVQIFESAPLLSAAA</sequence>
<keyword evidence="2" id="KW-1185">Reference proteome</keyword>
<name>A0A239PMQ6_9RHOB</name>
<gene>
    <name evidence="1" type="ORF">SAMN05444959_101469</name>
</gene>
<organism evidence="1 2">
    <name type="scientific">Paracoccus seriniphilus</name>
    <dbReference type="NCBI Taxonomy" id="184748"/>
    <lineage>
        <taxon>Bacteria</taxon>
        <taxon>Pseudomonadati</taxon>
        <taxon>Pseudomonadota</taxon>
        <taxon>Alphaproteobacteria</taxon>
        <taxon>Rhodobacterales</taxon>
        <taxon>Paracoccaceae</taxon>
        <taxon>Paracoccus</taxon>
    </lineage>
</organism>
<dbReference type="EMBL" id="FZQB01000001">
    <property type="protein sequence ID" value="SNT68907.1"/>
    <property type="molecule type" value="Genomic_DNA"/>
</dbReference>
<dbReference type="AlphaFoldDB" id="A0A239PMQ6"/>
<evidence type="ECO:0000313" key="1">
    <source>
        <dbReference type="EMBL" id="SNT68907.1"/>
    </source>
</evidence>
<accession>A0A239PMQ6</accession>
<protein>
    <submittedName>
        <fullName evidence="1">Uncharacterized protein</fullName>
    </submittedName>
</protein>
<reference evidence="1 2" key="1">
    <citation type="submission" date="2017-07" db="EMBL/GenBank/DDBJ databases">
        <authorList>
            <person name="Sun Z.S."/>
            <person name="Albrecht U."/>
            <person name="Echele G."/>
            <person name="Lee C.C."/>
        </authorList>
    </citation>
    <scope>NUCLEOTIDE SEQUENCE [LARGE SCALE GENOMIC DNA]</scope>
    <source>
        <strain evidence="1 2">DSM 14827</strain>
    </source>
</reference>
<dbReference type="OrthoDB" id="7771033at2"/>